<feature type="transmembrane region" description="Helical" evidence="1">
    <location>
        <begin position="31"/>
        <end position="51"/>
    </location>
</feature>
<sequence length="1154" mass="121684">MAKSNEQLVHDTLSTLSREFVVVGKTRVRSWHAWLAIGVVVGIFTGVLYVANRSGEVEKSSAQVPPLPTPSTEYNLAIAKNPLATGGIGKTLANKKVDQTFTAPSDLPLQSVKLALTKVGSPAQQITVSIRETRGGQDLTSAVLIVISQASSDSELSLPDLESADTADAAPTQTSAILNAVATFKSPISLKVGMKYFIVLASDTINRNNFYQVAVDNKNPYAGGNIIVGNAARPGLDAVASLKFAKPSVTVLSPNGKETFMVGGPMTVKWNASYFPENSMVYLELRPNRYIKGAVAIKIAVLAPLSGSYSWRIPKDIIPGDYIIEIYKADINGNIDPNESVKDVSDGPFNITAQPSITVLSPNGGEQWELGTTEAIKWESNRPTFNCGDIPCPTPTLAPITITLVGEYIAPPPCPVGIQCATPPPPPTQALVIANGISDSGLFNWTVGKGSQSIPPGKYRIKITNGSISDASDAPFSVVAPANSVNISKSEKIQAQNIVADTPNQILGGFVLQVSGESVVISSATFFVDDKNNKMIGSEITNVLLYDESGNIVAGPTDALTSGGLYSVSSVTFNDKFTAKVGSNTYTLRGKVSTGDGLKNGSVITIYTSPAKNLEITGQTSGNIINATPYDLVYANPITLRTGALTISVGAEPVSQNFVAGTTEVEFTRYKFDASASAEDIRISSVPLAYTVLSGGAADLNDCKLYDGATAITTGANTVNPFSASLATIFTFDGKGLIVPKGTSKIIPLKCSTRSGAVGSYAWGLDSGQQANYIGATGLTSGQAINETLFGSAGQVMTAIPGGAFTVSLDAGSASYKPVNAGATDVELARIKFSSTEENIDLKQVALQLSDTAQNTPNDLLMRQVSLWTTDGIQIGTAIFAAGDYATSSAISAGAFQIPANGSKVMVIKGSIASICASCELVRSGDLLKVDWDSDNKGFGGTYGIGNTSGMNVFPSGGDTFSAGVRIFRAYPILAGISGWQPSSLANSDQPLFRFSMKANGGDIGIYKLTFKINQNLANLSNLRLWVYQDSSFTLPEPDTAFVNFANGFAEVYLESPPYKFTRIVPNGATRYIELRGSVSDAVTGSYISTELVGDHAYVMSEAVIVDAFPSEYDNFIWTPNSTTTSNVNSNDFTNGYLLPGLPTTNMNPQILSR</sequence>
<dbReference type="Proteomes" id="UP000034036">
    <property type="component" value="Unassembled WGS sequence"/>
</dbReference>
<gene>
    <name evidence="2" type="ORF">UV11_C0034G0003</name>
</gene>
<protein>
    <submittedName>
        <fullName evidence="2">Uncharacterized protein</fullName>
    </submittedName>
</protein>
<dbReference type="EMBL" id="LCDF01000034">
    <property type="protein sequence ID" value="KKS46116.1"/>
    <property type="molecule type" value="Genomic_DNA"/>
</dbReference>
<reference evidence="2 3" key="1">
    <citation type="journal article" date="2015" name="Nature">
        <title>rRNA introns, odd ribosomes, and small enigmatic genomes across a large radiation of phyla.</title>
        <authorList>
            <person name="Brown C.T."/>
            <person name="Hug L.A."/>
            <person name="Thomas B.C."/>
            <person name="Sharon I."/>
            <person name="Castelle C.J."/>
            <person name="Singh A."/>
            <person name="Wilkins M.J."/>
            <person name="Williams K.H."/>
            <person name="Banfield J.F."/>
        </authorList>
    </citation>
    <scope>NUCLEOTIDE SEQUENCE [LARGE SCALE GENOMIC DNA]</scope>
</reference>
<evidence type="ECO:0000313" key="2">
    <source>
        <dbReference type="EMBL" id="KKS46116.1"/>
    </source>
</evidence>
<keyword evidence="1" id="KW-1133">Transmembrane helix</keyword>
<keyword evidence="1" id="KW-0472">Membrane</keyword>
<accession>A0A0G1BIL4</accession>
<name>A0A0G1BIL4_9BACT</name>
<dbReference type="AlphaFoldDB" id="A0A0G1BIL4"/>
<proteinExistence type="predicted"/>
<organism evidence="2 3">
    <name type="scientific">Candidatus Giovannonibacteria bacterium GW2011_GWF2_42_19</name>
    <dbReference type="NCBI Taxonomy" id="1618659"/>
    <lineage>
        <taxon>Bacteria</taxon>
        <taxon>Candidatus Giovannoniibacteriota</taxon>
    </lineage>
</organism>
<comment type="caution">
    <text evidence="2">The sequence shown here is derived from an EMBL/GenBank/DDBJ whole genome shotgun (WGS) entry which is preliminary data.</text>
</comment>
<evidence type="ECO:0000256" key="1">
    <source>
        <dbReference type="SAM" id="Phobius"/>
    </source>
</evidence>
<evidence type="ECO:0000313" key="3">
    <source>
        <dbReference type="Proteomes" id="UP000034036"/>
    </source>
</evidence>
<keyword evidence="1" id="KW-0812">Transmembrane</keyword>
<dbReference type="STRING" id="1618659.UV11_C0034G0003"/>